<dbReference type="GO" id="GO:0016301">
    <property type="term" value="F:kinase activity"/>
    <property type="evidence" value="ECO:0007669"/>
    <property type="project" value="UniProtKB-KW"/>
</dbReference>
<reference evidence="6 7" key="1">
    <citation type="submission" date="2021-03" db="EMBL/GenBank/DDBJ databases">
        <title>Whole genome shotgun sequence of Actinoplanes toevensis NBRC 105298.</title>
        <authorList>
            <person name="Komaki H."/>
            <person name="Tamura T."/>
        </authorList>
    </citation>
    <scope>NUCLEOTIDE SEQUENCE [LARGE SCALE GENOMIC DNA]</scope>
    <source>
        <strain evidence="6 7">NBRC 105298</strain>
    </source>
</reference>
<organism evidence="6 7">
    <name type="scientific">Paractinoplanes toevensis</name>
    <dbReference type="NCBI Taxonomy" id="571911"/>
    <lineage>
        <taxon>Bacteria</taxon>
        <taxon>Bacillati</taxon>
        <taxon>Actinomycetota</taxon>
        <taxon>Actinomycetes</taxon>
        <taxon>Micromonosporales</taxon>
        <taxon>Micromonosporaceae</taxon>
        <taxon>Paractinoplanes</taxon>
    </lineage>
</organism>
<sequence length="254" mass="26242">MSPTVLGIDLGTSSVKAVVARLDGTVVAQARGGYPVSHPRLGWSETPTGDWFDATAGAVRAAVAEAGSQPVAIGLSGQMHGVVLADEDGRAIRPAMLWSDSRAVDQIQEYDRLPDPLLARLANPLSPGMAGPLLAWLVIHEAVTYRAARWTLQPKDWLRAQLTGRFATEPSDASATLLYDIAGDTWSTELLGALGLDAAKLPPILGCSAAPAGRLTVAAAARLGLRPGVPVAAGAADTAAAALGSRLTEPERSS</sequence>
<dbReference type="AlphaFoldDB" id="A0A919WBA9"/>
<dbReference type="RefSeq" id="WP_213012707.1">
    <property type="nucleotide sequence ID" value="NZ_BOQN01000133.1"/>
</dbReference>
<name>A0A919WBA9_9ACTN</name>
<dbReference type="Pfam" id="PF00370">
    <property type="entry name" value="FGGY_N"/>
    <property type="match status" value="1"/>
</dbReference>
<keyword evidence="3" id="KW-0808">Transferase</keyword>
<dbReference type="SUPFAM" id="SSF53067">
    <property type="entry name" value="Actin-like ATPase domain"/>
    <property type="match status" value="1"/>
</dbReference>
<evidence type="ECO:0000256" key="2">
    <source>
        <dbReference type="ARBA" id="ARBA00022629"/>
    </source>
</evidence>
<dbReference type="EMBL" id="BOQN01000133">
    <property type="protein sequence ID" value="GIM97057.1"/>
    <property type="molecule type" value="Genomic_DNA"/>
</dbReference>
<dbReference type="GO" id="GO:0042732">
    <property type="term" value="P:D-xylose metabolic process"/>
    <property type="evidence" value="ECO:0007669"/>
    <property type="project" value="UniProtKB-KW"/>
</dbReference>
<dbReference type="Proteomes" id="UP000677082">
    <property type="component" value="Unassembled WGS sequence"/>
</dbReference>
<protein>
    <recommendedName>
        <fullName evidence="5">Carbohydrate kinase FGGY N-terminal domain-containing protein</fullName>
    </recommendedName>
</protein>
<proteinExistence type="inferred from homology"/>
<keyword evidence="7" id="KW-1185">Reference proteome</keyword>
<evidence type="ECO:0000259" key="5">
    <source>
        <dbReference type="Pfam" id="PF00370"/>
    </source>
</evidence>
<evidence type="ECO:0000256" key="1">
    <source>
        <dbReference type="ARBA" id="ARBA00009156"/>
    </source>
</evidence>
<keyword evidence="4" id="KW-0418">Kinase</keyword>
<keyword evidence="2" id="KW-0859">Xylose metabolism</keyword>
<evidence type="ECO:0000313" key="6">
    <source>
        <dbReference type="EMBL" id="GIM97057.1"/>
    </source>
</evidence>
<feature type="domain" description="Carbohydrate kinase FGGY N-terminal" evidence="5">
    <location>
        <begin position="5"/>
        <end position="244"/>
    </location>
</feature>
<comment type="similarity">
    <text evidence="1">Belongs to the FGGY kinase family.</text>
</comment>
<dbReference type="InterPro" id="IPR018484">
    <property type="entry name" value="FGGY_N"/>
</dbReference>
<comment type="caution">
    <text evidence="6">The sequence shown here is derived from an EMBL/GenBank/DDBJ whole genome shotgun (WGS) entry which is preliminary data.</text>
</comment>
<evidence type="ECO:0000256" key="3">
    <source>
        <dbReference type="ARBA" id="ARBA00022679"/>
    </source>
</evidence>
<dbReference type="PANTHER" id="PTHR43095:SF5">
    <property type="entry name" value="XYLULOSE KINASE"/>
    <property type="match status" value="1"/>
</dbReference>
<gene>
    <name evidence="6" type="ORF">Ato02nite_088500</name>
</gene>
<dbReference type="InterPro" id="IPR043129">
    <property type="entry name" value="ATPase_NBD"/>
</dbReference>
<evidence type="ECO:0000313" key="7">
    <source>
        <dbReference type="Proteomes" id="UP000677082"/>
    </source>
</evidence>
<dbReference type="InterPro" id="IPR050406">
    <property type="entry name" value="FGGY_Carb_Kinase"/>
</dbReference>
<accession>A0A919WBA9</accession>
<dbReference type="Gene3D" id="3.30.420.40">
    <property type="match status" value="1"/>
</dbReference>
<keyword evidence="2" id="KW-0119">Carbohydrate metabolism</keyword>
<dbReference type="PANTHER" id="PTHR43095">
    <property type="entry name" value="SUGAR KINASE"/>
    <property type="match status" value="1"/>
</dbReference>
<evidence type="ECO:0000256" key="4">
    <source>
        <dbReference type="ARBA" id="ARBA00022777"/>
    </source>
</evidence>